<organism evidence="2">
    <name type="scientific">viral metagenome</name>
    <dbReference type="NCBI Taxonomy" id="1070528"/>
    <lineage>
        <taxon>unclassified sequences</taxon>
        <taxon>metagenomes</taxon>
        <taxon>organismal metagenomes</taxon>
    </lineage>
</organism>
<dbReference type="InterPro" id="IPR008971">
    <property type="entry name" value="HSP40/DnaJ_pept-bd"/>
</dbReference>
<dbReference type="InterPro" id="IPR044713">
    <property type="entry name" value="DNJA1/2-like"/>
</dbReference>
<dbReference type="Gene3D" id="2.60.260.20">
    <property type="entry name" value="Urease metallochaperone UreE, N-terminal domain"/>
    <property type="match status" value="1"/>
</dbReference>
<dbReference type="Pfam" id="PF01556">
    <property type="entry name" value="DnaJ_C"/>
    <property type="match status" value="1"/>
</dbReference>
<dbReference type="SUPFAM" id="SSF46565">
    <property type="entry name" value="Chaperone J-domain"/>
    <property type="match status" value="1"/>
</dbReference>
<proteinExistence type="predicted"/>
<dbReference type="PRINTS" id="PR00625">
    <property type="entry name" value="JDOMAIN"/>
</dbReference>
<dbReference type="EMBL" id="MN739784">
    <property type="protein sequence ID" value="QHT26319.1"/>
    <property type="molecule type" value="Genomic_DNA"/>
</dbReference>
<dbReference type="PROSITE" id="PS50076">
    <property type="entry name" value="DNAJ_2"/>
    <property type="match status" value="1"/>
</dbReference>
<dbReference type="Gene3D" id="1.10.287.110">
    <property type="entry name" value="DnaJ domain"/>
    <property type="match status" value="1"/>
</dbReference>
<feature type="domain" description="J" evidence="1">
    <location>
        <begin position="5"/>
        <end position="70"/>
    </location>
</feature>
<dbReference type="PANTHER" id="PTHR43888">
    <property type="entry name" value="DNAJ-LIKE-2, ISOFORM A-RELATED"/>
    <property type="match status" value="1"/>
</dbReference>
<dbReference type="AlphaFoldDB" id="A0A6C0EDI0"/>
<dbReference type="GO" id="GO:0051082">
    <property type="term" value="F:unfolded protein binding"/>
    <property type="evidence" value="ECO:0007669"/>
    <property type="project" value="InterPro"/>
</dbReference>
<dbReference type="GO" id="GO:0006457">
    <property type="term" value="P:protein folding"/>
    <property type="evidence" value="ECO:0007669"/>
    <property type="project" value="InterPro"/>
</dbReference>
<dbReference type="SMART" id="SM00271">
    <property type="entry name" value="DnaJ"/>
    <property type="match status" value="1"/>
</dbReference>
<dbReference type="CDD" id="cd06257">
    <property type="entry name" value="DnaJ"/>
    <property type="match status" value="1"/>
</dbReference>
<reference evidence="2" key="1">
    <citation type="journal article" date="2020" name="Nature">
        <title>Giant virus diversity and host interactions through global metagenomics.</title>
        <authorList>
            <person name="Schulz F."/>
            <person name="Roux S."/>
            <person name="Paez-Espino D."/>
            <person name="Jungbluth S."/>
            <person name="Walsh D.A."/>
            <person name="Denef V.J."/>
            <person name="McMahon K.D."/>
            <person name="Konstantinidis K.T."/>
            <person name="Eloe-Fadrosh E.A."/>
            <person name="Kyrpides N.C."/>
            <person name="Woyke T."/>
        </authorList>
    </citation>
    <scope>NUCLEOTIDE SEQUENCE</scope>
    <source>
        <strain evidence="2">GVMAG-M-3300023179-27</strain>
    </source>
</reference>
<sequence>MESSEPHIVLGISKNATKIEIRNAFRKLSLKYHPDKGSKTQDKFIQIKNAYEKMMEKFEKKEQMLNEDIGFFDFYKSISEKMKQNVNYLNITNTYKCSLKDKYMCKTEDIEIERYTKPPFRTSISLGLSYIIFDKDGETKDGRDGEIILVIESEPDPRFIVNNFDLHTTVEIGMYEYCYGGQFLFTHIDDTEIFITHDSLLGDNEIVVECSGLPVTDETGAYGDARGDLIIHVKIKKIEDPMVKKRIKNIYD</sequence>
<dbReference type="Pfam" id="PF00226">
    <property type="entry name" value="DnaJ"/>
    <property type="match status" value="1"/>
</dbReference>
<name>A0A6C0EDI0_9ZZZZ</name>
<dbReference type="InterPro" id="IPR036869">
    <property type="entry name" value="J_dom_sf"/>
</dbReference>
<protein>
    <recommendedName>
        <fullName evidence="1">J domain-containing protein</fullName>
    </recommendedName>
</protein>
<dbReference type="InterPro" id="IPR002939">
    <property type="entry name" value="DnaJ_C"/>
</dbReference>
<evidence type="ECO:0000259" key="1">
    <source>
        <dbReference type="PROSITE" id="PS50076"/>
    </source>
</evidence>
<accession>A0A6C0EDI0</accession>
<dbReference type="InterPro" id="IPR001623">
    <property type="entry name" value="DnaJ_domain"/>
</dbReference>
<dbReference type="GO" id="GO:0030544">
    <property type="term" value="F:Hsp70 protein binding"/>
    <property type="evidence" value="ECO:0007669"/>
    <property type="project" value="InterPro"/>
</dbReference>
<dbReference type="SUPFAM" id="SSF49493">
    <property type="entry name" value="HSP40/DnaJ peptide-binding domain"/>
    <property type="match status" value="1"/>
</dbReference>
<evidence type="ECO:0000313" key="2">
    <source>
        <dbReference type="EMBL" id="QHT26319.1"/>
    </source>
</evidence>